<comment type="similarity">
    <text evidence="2">Belongs to the CLPTM1 family.</text>
</comment>
<comment type="catalytic activity">
    <reaction evidence="9">
        <text>6-(alpha-D-glucosaminyl)-(1-octadecanoyl,2-(9Z)-octadecenoyl-sn-glycero-3-phospho)-1D-myo-inositol(in) = 6-(alpha-D-glucosaminyl)-(1-octadecanoyl,2-(9Z)-octadecenoyl-sn-glycero-3-phospho)-1D-myo-inositol(out)</text>
        <dbReference type="Rhea" id="RHEA:71495"/>
        <dbReference type="ChEBI" id="CHEBI:190691"/>
    </reaction>
</comment>
<evidence type="ECO:0000256" key="10">
    <source>
        <dbReference type="ARBA" id="ARBA00040905"/>
    </source>
</evidence>
<evidence type="ECO:0000256" key="8">
    <source>
        <dbReference type="ARBA" id="ARBA00035895"/>
    </source>
</evidence>
<evidence type="ECO:0000256" key="11">
    <source>
        <dbReference type="ARBA" id="ARBA00042320"/>
    </source>
</evidence>
<evidence type="ECO:0000313" key="16">
    <source>
        <dbReference type="Proteomes" id="UP000095283"/>
    </source>
</evidence>
<dbReference type="GO" id="GO:0012505">
    <property type="term" value="C:endomembrane system"/>
    <property type="evidence" value="ECO:0007669"/>
    <property type="project" value="TreeGrafter"/>
</dbReference>
<comment type="catalytic activity">
    <reaction evidence="7">
        <text>a 1,2-diacyl-sn-glycero-3-phosphocholine(in) = a 1,2-diacyl-sn-glycero-3-phosphocholine(out)</text>
        <dbReference type="Rhea" id="RHEA:38571"/>
        <dbReference type="ChEBI" id="CHEBI:57643"/>
    </reaction>
</comment>
<dbReference type="WBParaSite" id="Hba_00587">
    <property type="protein sequence ID" value="Hba_00587"/>
    <property type="gene ID" value="Hba_00587"/>
</dbReference>
<evidence type="ECO:0000256" key="12">
    <source>
        <dbReference type="ARBA" id="ARBA00043155"/>
    </source>
</evidence>
<sequence>MGSWFNLTGLVTGAFLLFVSHSLYHFYQLFTPEFFDQHQKVFFLYYNSVNISLPPSTLRNGTLFVHCYLLPHDYSGENPYSANWNVQQSGQLTTYQVPSPETFRLISDKREPEKVRDKKNKFLPDKAQTPVAHLHSVLSLAASYEMPNFARGKKYLPLFYLDELSFRSKDLIQVFVNYYLIYAILLVAKIIFIFIIGKAIIFLILEHFLDCILITSYYYRDDIVFLIYLYQRYLYPVDHKRVNEYGEIGEEND</sequence>
<keyword evidence="4 15" id="KW-1133">Transmembrane helix</keyword>
<dbReference type="AlphaFoldDB" id="A0A1I7W7G9"/>
<comment type="catalytic activity">
    <reaction evidence="6">
        <text>a 1,2-diacyl-sn-glycero-3-phosphoethanolamine(in) = a 1,2-diacyl-sn-glycero-3-phosphoethanolamine(out)</text>
        <dbReference type="Rhea" id="RHEA:38895"/>
        <dbReference type="ChEBI" id="CHEBI:64612"/>
    </reaction>
</comment>
<comment type="subcellular location">
    <subcellularLocation>
        <location evidence="1">Membrane</location>
        <topology evidence="1">Multi-pass membrane protein</topology>
    </subcellularLocation>
</comment>
<comment type="function">
    <text evidence="13">Scramblase that mediates the translocation of glucosaminylphosphatidylinositol (alpha-D-GlcN-(1-6)-(1,2-diacyl-sn-glycero-3-phospho)-1D-myo-inositol, GlcN-PI) across the endoplasmic reticulum (ER) membrane, from the cytosolic leaflet to the luminal leaflet of the ER membrane, where it participates in the biosynthesis of glycosylphosphatidylinositol (GPI). GPI is a lipid glycoconjugate involved in post-translational modification of proteins. Can also translocate 1,2-diacyl-sn-glycero-3-phospho-(1D-myo-inositol) (phosphatidylinositol or PI), as well as several other phospholipids (1,2-diacyl-sn-glycero-3-phosphocholine, 1,2-diacyl-sn-glycero-3-phosphoethanolamine), and N-acetylglucosaminylphosphatidylinositol (GlcNAc-PI) in vitro.</text>
</comment>
<feature type="transmembrane region" description="Helical" evidence="15">
    <location>
        <begin position="179"/>
        <end position="205"/>
    </location>
</feature>
<evidence type="ECO:0000256" key="9">
    <source>
        <dbReference type="ARBA" id="ARBA00036810"/>
    </source>
</evidence>
<reference evidence="17" key="1">
    <citation type="submission" date="2016-11" db="UniProtKB">
        <authorList>
            <consortium name="WormBaseParasite"/>
        </authorList>
    </citation>
    <scope>IDENTIFICATION</scope>
</reference>
<keyword evidence="16" id="KW-1185">Reference proteome</keyword>
<evidence type="ECO:0000256" key="2">
    <source>
        <dbReference type="ARBA" id="ARBA00009310"/>
    </source>
</evidence>
<dbReference type="GO" id="GO:0016020">
    <property type="term" value="C:membrane"/>
    <property type="evidence" value="ECO:0007669"/>
    <property type="project" value="UniProtKB-SubCell"/>
</dbReference>
<dbReference type="InterPro" id="IPR008429">
    <property type="entry name" value="CLPTM1"/>
</dbReference>
<dbReference type="Pfam" id="PF05602">
    <property type="entry name" value="CLPTM1"/>
    <property type="match status" value="1"/>
</dbReference>
<name>A0A1I7W7G9_HETBA</name>
<evidence type="ECO:0000256" key="7">
    <source>
        <dbReference type="ARBA" id="ARBA00024631"/>
    </source>
</evidence>
<accession>A0A1I7W7G9</accession>
<dbReference type="PANTHER" id="PTHR21347:SF0">
    <property type="entry name" value="LIPID SCRAMBLASE CLPTM1L"/>
    <property type="match status" value="1"/>
</dbReference>
<evidence type="ECO:0000256" key="3">
    <source>
        <dbReference type="ARBA" id="ARBA00022692"/>
    </source>
</evidence>
<keyword evidence="3 15" id="KW-0812">Transmembrane</keyword>
<dbReference type="Proteomes" id="UP000095283">
    <property type="component" value="Unplaced"/>
</dbReference>
<evidence type="ECO:0000256" key="4">
    <source>
        <dbReference type="ARBA" id="ARBA00022989"/>
    </source>
</evidence>
<organism evidence="16 17">
    <name type="scientific">Heterorhabditis bacteriophora</name>
    <name type="common">Entomopathogenic nematode worm</name>
    <dbReference type="NCBI Taxonomy" id="37862"/>
    <lineage>
        <taxon>Eukaryota</taxon>
        <taxon>Metazoa</taxon>
        <taxon>Ecdysozoa</taxon>
        <taxon>Nematoda</taxon>
        <taxon>Chromadorea</taxon>
        <taxon>Rhabditida</taxon>
        <taxon>Rhabditina</taxon>
        <taxon>Rhabditomorpha</taxon>
        <taxon>Strongyloidea</taxon>
        <taxon>Heterorhabditidae</taxon>
        <taxon>Heterorhabditis</taxon>
    </lineage>
</organism>
<evidence type="ECO:0000256" key="5">
    <source>
        <dbReference type="ARBA" id="ARBA00023136"/>
    </source>
</evidence>
<keyword evidence="5 15" id="KW-0472">Membrane</keyword>
<dbReference type="PANTHER" id="PTHR21347">
    <property type="entry name" value="CLEFT LIP AND PALATE ASSOCIATED TRANSMEMBRANE PROTEIN-RELATED"/>
    <property type="match status" value="1"/>
</dbReference>
<proteinExistence type="inferred from homology"/>
<evidence type="ECO:0000256" key="15">
    <source>
        <dbReference type="SAM" id="Phobius"/>
    </source>
</evidence>
<evidence type="ECO:0000256" key="6">
    <source>
        <dbReference type="ARBA" id="ARBA00024615"/>
    </source>
</evidence>
<evidence type="ECO:0000256" key="1">
    <source>
        <dbReference type="ARBA" id="ARBA00004141"/>
    </source>
</evidence>
<evidence type="ECO:0000313" key="17">
    <source>
        <dbReference type="WBParaSite" id="Hba_00587"/>
    </source>
</evidence>
<evidence type="ECO:0000256" key="14">
    <source>
        <dbReference type="ARBA" id="ARBA00093208"/>
    </source>
</evidence>
<comment type="catalytic activity">
    <reaction evidence="8">
        <text>a 1,2-diacyl-sn-glycero-3-phospho-(1D-myo-inositol)(in) = a 1,2-diacyl-sn-glycero-3-phospho-(1D-myo-inositol)(out)</text>
        <dbReference type="Rhea" id="RHEA:38691"/>
        <dbReference type="ChEBI" id="CHEBI:57880"/>
    </reaction>
</comment>
<evidence type="ECO:0000256" key="13">
    <source>
        <dbReference type="ARBA" id="ARBA00045827"/>
    </source>
</evidence>
<protein>
    <recommendedName>
        <fullName evidence="10">Lipid scramblase CLPTM1L</fullName>
    </recommendedName>
    <alternativeName>
        <fullName evidence="12">Cisplatin resistance-related protein 9</fullName>
    </alternativeName>
    <alternativeName>
        <fullName evidence="11">Cleft lip and palate transmembrane protein 1-like protein</fullName>
    </alternativeName>
</protein>
<comment type="catalytic activity">
    <reaction evidence="14">
        <text>a 6-(alpha-D-glucosaminyl)-1-(1,2-diacyl-sn-glycero-3-phospho)-1D-myo-inositol(in) = a 6-(alpha-D-glucosaminyl)-1-(1,2-diacyl-sn-glycero-3-phospho)-1D-myo-inositol(out)</text>
        <dbReference type="Rhea" id="RHEA:71491"/>
        <dbReference type="ChEBI" id="CHEBI:57997"/>
    </reaction>
</comment>